<dbReference type="GO" id="GO:0034485">
    <property type="term" value="F:phosphatidylinositol-3,4,5-trisphosphate 5-phosphatase activity"/>
    <property type="evidence" value="ECO:0007669"/>
    <property type="project" value="TreeGrafter"/>
</dbReference>
<dbReference type="FunFam" id="3.60.10.10:FF:000017">
    <property type="entry name" value="Type I inositol polyphosphate 5-phosphatase 5"/>
    <property type="match status" value="1"/>
</dbReference>
<evidence type="ECO:0000313" key="5">
    <source>
        <dbReference type="EMBL" id="WOL03875.1"/>
    </source>
</evidence>
<reference evidence="5 6" key="1">
    <citation type="submission" date="2023-10" db="EMBL/GenBank/DDBJ databases">
        <title>Chromosome-scale genome assembly provides insights into flower coloration mechanisms of Canna indica.</title>
        <authorList>
            <person name="Li C."/>
        </authorList>
    </citation>
    <scope>NUCLEOTIDE SEQUENCE [LARGE SCALE GENOMIC DNA]</scope>
    <source>
        <tissue evidence="5">Flower</tissue>
    </source>
</reference>
<dbReference type="InterPro" id="IPR000300">
    <property type="entry name" value="IPPc"/>
</dbReference>
<sequence>MTSDIWRKITCSKIIRSKHKNVTHASTSDSSVQFCGSPSFSTSSPDLGKSCSESKPRSGSLIFSDYYSVKSTVDTEAFRIFVATWNVGGNPPHDKLNLNDFLPANDHSDIYVLGFQEIVPLNAGNVLVIEDNEPASKWLSLINQALNGSMDFDTVIDSQTPSPPTNSISSQPSSFKTSVSKDSKSSGSQLFSLRSVSRTFRTEQGRSLKACNCPSDVTRKYYRESCFLCQSTYVSEDDSSEGEEEESVSYSMTGLPATPTSDQRSYSLIASKQMVGIFVTVWVRRELVQHIGHLRLSCVGRGIMGYLGNKGCISVSMSLHKTSFCFVCSHLASGEKEGDELRRNSDVTEILRHTQFRKVCRRSGGRIPQRILEHDCVIWLGDLNYRIALSYDGTKKLLEENNWDALLEKDQLNIEKEAGRVFKGWKEGKIYFAPTYKYSNNSDTYAGETVASKKKRRTPAWCDRILWHGDGIAQLSYIRGESKFSDHRPVCAAFVVEVGVVDDGSKGLSTHNMKVGAEELLPPRTSHFSA</sequence>
<dbReference type="GO" id="GO:0004445">
    <property type="term" value="F:inositol-polyphosphate 5-phosphatase activity"/>
    <property type="evidence" value="ECO:0007669"/>
    <property type="project" value="InterPro"/>
</dbReference>
<evidence type="ECO:0000313" key="6">
    <source>
        <dbReference type="Proteomes" id="UP001327560"/>
    </source>
</evidence>
<evidence type="ECO:0000256" key="2">
    <source>
        <dbReference type="ARBA" id="ARBA00022801"/>
    </source>
</evidence>
<feature type="domain" description="Inositol polyphosphate-related phosphatase" evidence="4">
    <location>
        <begin position="175"/>
        <end position="502"/>
    </location>
</feature>
<dbReference type="SMART" id="SM00128">
    <property type="entry name" value="IPPc"/>
    <property type="match status" value="1"/>
</dbReference>
<evidence type="ECO:0000256" key="3">
    <source>
        <dbReference type="SAM" id="MobiDB-lite"/>
    </source>
</evidence>
<dbReference type="PANTHER" id="PTHR45666:SF20">
    <property type="entry name" value="TYPE I INOSITOL POLYPHOSPHATE 5-PHOSPHATASE 10"/>
    <property type="match status" value="1"/>
</dbReference>
<organism evidence="5 6">
    <name type="scientific">Canna indica</name>
    <name type="common">Indian-shot</name>
    <dbReference type="NCBI Taxonomy" id="4628"/>
    <lineage>
        <taxon>Eukaryota</taxon>
        <taxon>Viridiplantae</taxon>
        <taxon>Streptophyta</taxon>
        <taxon>Embryophyta</taxon>
        <taxon>Tracheophyta</taxon>
        <taxon>Spermatophyta</taxon>
        <taxon>Magnoliopsida</taxon>
        <taxon>Liliopsida</taxon>
        <taxon>Zingiberales</taxon>
        <taxon>Cannaceae</taxon>
        <taxon>Canna</taxon>
    </lineage>
</organism>
<dbReference type="PANTHER" id="PTHR45666">
    <property type="entry name" value="TYPE IV INOSITOL POLYPHOSPHATE 5-PHOSPHATASE 9"/>
    <property type="match status" value="1"/>
</dbReference>
<dbReference type="Gene3D" id="3.60.10.10">
    <property type="entry name" value="Endonuclease/exonuclease/phosphatase"/>
    <property type="match status" value="2"/>
</dbReference>
<evidence type="ECO:0000259" key="4">
    <source>
        <dbReference type="SMART" id="SM00128"/>
    </source>
</evidence>
<dbReference type="EMBL" id="CP136893">
    <property type="protein sequence ID" value="WOL03875.1"/>
    <property type="molecule type" value="Genomic_DNA"/>
</dbReference>
<keyword evidence="2" id="KW-0378">Hydrolase</keyword>
<proteinExistence type="inferred from homology"/>
<feature type="compositionally biased region" description="Polar residues" evidence="3">
    <location>
        <begin position="156"/>
        <end position="172"/>
    </location>
</feature>
<name>A0AAQ3KA52_9LILI</name>
<dbReference type="InterPro" id="IPR045849">
    <property type="entry name" value="IP5P_plant"/>
</dbReference>
<dbReference type="InterPro" id="IPR036691">
    <property type="entry name" value="Endo/exonu/phosph_ase_sf"/>
</dbReference>
<protein>
    <submittedName>
        <fullName evidence="5">Type I inositol polyphosphate 5-phosphatase 10-like isoform X2</fullName>
    </submittedName>
</protein>
<dbReference type="Pfam" id="PF22669">
    <property type="entry name" value="Exo_endo_phos2"/>
    <property type="match status" value="2"/>
</dbReference>
<evidence type="ECO:0000256" key="1">
    <source>
        <dbReference type="ARBA" id="ARBA00010768"/>
    </source>
</evidence>
<keyword evidence="6" id="KW-1185">Reference proteome</keyword>
<dbReference type="Proteomes" id="UP001327560">
    <property type="component" value="Chromosome 4"/>
</dbReference>
<comment type="similarity">
    <text evidence="1">Belongs to the inositol polyphosphate 5-phosphatase family.</text>
</comment>
<dbReference type="GO" id="GO:0004439">
    <property type="term" value="F:phosphatidylinositol-4,5-bisphosphate 5-phosphatase activity"/>
    <property type="evidence" value="ECO:0007669"/>
    <property type="project" value="TreeGrafter"/>
</dbReference>
<dbReference type="GO" id="GO:0046856">
    <property type="term" value="P:phosphatidylinositol dephosphorylation"/>
    <property type="evidence" value="ECO:0007669"/>
    <property type="project" value="InterPro"/>
</dbReference>
<feature type="region of interest" description="Disordered" evidence="3">
    <location>
        <begin position="237"/>
        <end position="260"/>
    </location>
</feature>
<feature type="compositionally biased region" description="Acidic residues" evidence="3">
    <location>
        <begin position="237"/>
        <end position="247"/>
    </location>
</feature>
<gene>
    <name evidence="5" type="ORF">Cni_G12595</name>
</gene>
<dbReference type="AlphaFoldDB" id="A0AAQ3KA52"/>
<feature type="region of interest" description="Disordered" evidence="3">
    <location>
        <begin position="153"/>
        <end position="186"/>
    </location>
</feature>
<accession>A0AAQ3KA52</accession>
<dbReference type="SUPFAM" id="SSF56219">
    <property type="entry name" value="DNase I-like"/>
    <property type="match status" value="1"/>
</dbReference>